<dbReference type="AlphaFoldDB" id="A0A5C4UYC3"/>
<dbReference type="InterPro" id="IPR025410">
    <property type="entry name" value="Lant_dehyd"/>
</dbReference>
<dbReference type="SUPFAM" id="SSF158745">
    <property type="entry name" value="LanC-like"/>
    <property type="match status" value="1"/>
</dbReference>
<dbReference type="Gene3D" id="1.50.10.10">
    <property type="match status" value="1"/>
</dbReference>
<keyword evidence="4" id="KW-1185">Reference proteome</keyword>
<feature type="compositionally biased region" description="Low complexity" evidence="1">
    <location>
        <begin position="1002"/>
        <end position="1034"/>
    </location>
</feature>
<dbReference type="Pfam" id="PF13575">
    <property type="entry name" value="DUF4135"/>
    <property type="match status" value="1"/>
</dbReference>
<dbReference type="InterPro" id="IPR012341">
    <property type="entry name" value="6hp_glycosidase-like_sf"/>
</dbReference>
<dbReference type="GO" id="GO:0031179">
    <property type="term" value="P:peptide modification"/>
    <property type="evidence" value="ECO:0007669"/>
    <property type="project" value="InterPro"/>
</dbReference>
<dbReference type="SMART" id="SM01260">
    <property type="entry name" value="LANC_like"/>
    <property type="match status" value="1"/>
</dbReference>
<dbReference type="NCBIfam" id="TIGR03897">
    <property type="entry name" value="lanti_2_LanM"/>
    <property type="match status" value="1"/>
</dbReference>
<dbReference type="GO" id="GO:0005975">
    <property type="term" value="P:carbohydrate metabolic process"/>
    <property type="evidence" value="ECO:0007669"/>
    <property type="project" value="InterPro"/>
</dbReference>
<organism evidence="3 4">
    <name type="scientific">Streptomyces sedi</name>
    <dbReference type="NCBI Taxonomy" id="555059"/>
    <lineage>
        <taxon>Bacteria</taxon>
        <taxon>Bacillati</taxon>
        <taxon>Actinomycetota</taxon>
        <taxon>Actinomycetes</taxon>
        <taxon>Kitasatosporales</taxon>
        <taxon>Streptomycetaceae</taxon>
        <taxon>Streptomyces</taxon>
    </lineage>
</organism>
<dbReference type="Proteomes" id="UP000311713">
    <property type="component" value="Unassembled WGS sequence"/>
</dbReference>
<feature type="compositionally biased region" description="Basic and acidic residues" evidence="1">
    <location>
        <begin position="983"/>
        <end position="1001"/>
    </location>
</feature>
<dbReference type="OrthoDB" id="9148343at2"/>
<evidence type="ECO:0000259" key="2">
    <source>
        <dbReference type="Pfam" id="PF13575"/>
    </source>
</evidence>
<dbReference type="InterPro" id="IPR017146">
    <property type="entry name" value="Lanti_2_LanM"/>
</dbReference>
<sequence length="1034" mass="105682">MHPVAAEPTARRPTRGDPPWWLPASDDGERAAGGPPRWAAPVERALAAAPAGPPAPAPRPAADLAGLLAPPLAPLLAAADAAFAAAAPAAREADARAVWAGARGWLAAQLATAAARTLVGRVREARAAGELTAATPGERFDEALRALATRPALTELLGRYPVLGRLWGGRCLAAVDAAVELLGRWRADRAALAATLLAGAAPGAPARVRLGLGDPHAGGRTVALLEFADGRRLVYKPRPLAAHARWNALLEWFARRRPDLAPRAVALLPREGYGWAGFVAQAPCADEAEVAAFYARTGAQLALLHAVRAVDIHAENVIASGGHPVVVDVETLFHPSAPPSTDGGPDPAADALAESAHRTAVLPQPLLGEAGAIDSSAVGAHAGQRTPGLLPAWEEPGTDRMRLVRRRLPWPGGPNRPTLPPPYAPPVPADHAGALREGFRAAHRLLAAHLDELTAEGGPLTRFAAERTRLVVRPSQEYADLLAEATEPGALRDLPARCRALAALHEETGRPRLAAFADHELAELLDGDIPLLTTAPGSSDVRTAAGHSLPGALADPGLAAAVAALRGWDEAERGFQDWVVRASLATTRPFAGHRADPGTRPVPRVPPPVPPGDAVGVPPEAGWASALAENVGDRLLALARTGGTRVNWVGLHLLGERRWFLHPQGAALADGYPGTALFLAELGRATGRGRYLTAAAEAVTHPLPATLRLLAAHPELADAVGPGGFHGVGGLAYATARLARLLGSEELTAALPDALTALASASAGAASADLADGLAGALLGAEALGASGTPGADALADRLTARLERATPPAATGLLWGSAGIDLALGRPAAAAPSAADLGWCAGHAGRPAAAAPAAADLGWCAGHAGTLLTGAPAAALAAHRERLAARAPGPDHSPCHGELGLWEPLMEDTGGQGPPAHPAVSRLLHDIEREGPRCGTPDGVPTPGLLNGLAGVGHGLLRLALGSRVPSVLGLRTGSDGSAPHRAGDRPETRRGTGRHDRATKTPATRTPKTETPTTETPATRTPRTGTPTAEGA</sequence>
<dbReference type="CDD" id="cd04792">
    <property type="entry name" value="LanM-like"/>
    <property type="match status" value="1"/>
</dbReference>
<dbReference type="InterPro" id="IPR007822">
    <property type="entry name" value="LANC-like"/>
</dbReference>
<evidence type="ECO:0000313" key="4">
    <source>
        <dbReference type="Proteomes" id="UP000311713"/>
    </source>
</evidence>
<comment type="caution">
    <text evidence="3">The sequence shown here is derived from an EMBL/GenBank/DDBJ whole genome shotgun (WGS) entry which is preliminary data.</text>
</comment>
<reference evidence="3 4" key="1">
    <citation type="submission" date="2019-06" db="EMBL/GenBank/DDBJ databases">
        <title>Draft genome of Streptomyces sedi sp. JCM16909.</title>
        <authorList>
            <person name="Klykleung N."/>
            <person name="Tanasupawat S."/>
            <person name="Kudo T."/>
            <person name="Yuki M."/>
            <person name="Ohkuma M."/>
        </authorList>
    </citation>
    <scope>NUCLEOTIDE SEQUENCE [LARGE SCALE GENOMIC DNA]</scope>
    <source>
        <strain evidence="3 4">JCM 16909</strain>
    </source>
</reference>
<feature type="region of interest" description="Disordered" evidence="1">
    <location>
        <begin position="1"/>
        <end position="39"/>
    </location>
</feature>
<gene>
    <name evidence="3" type="primary">lanM</name>
    <name evidence="3" type="ORF">FH715_16955</name>
</gene>
<dbReference type="RefSeq" id="WP_139646150.1">
    <property type="nucleotide sequence ID" value="NZ_VDGT01000012.1"/>
</dbReference>
<feature type="domain" description="Lantibiotic biosynthesis protein dehydration" evidence="2">
    <location>
        <begin position="160"/>
        <end position="534"/>
    </location>
</feature>
<name>A0A5C4UYC3_9ACTN</name>
<evidence type="ECO:0000256" key="1">
    <source>
        <dbReference type="SAM" id="MobiDB-lite"/>
    </source>
</evidence>
<dbReference type="Pfam" id="PF05147">
    <property type="entry name" value="LANC_like"/>
    <property type="match status" value="1"/>
</dbReference>
<feature type="region of interest" description="Disordered" evidence="1">
    <location>
        <begin position="972"/>
        <end position="1034"/>
    </location>
</feature>
<dbReference type="EMBL" id="VDGT01000012">
    <property type="protein sequence ID" value="TNM28730.1"/>
    <property type="molecule type" value="Genomic_DNA"/>
</dbReference>
<proteinExistence type="predicted"/>
<evidence type="ECO:0000313" key="3">
    <source>
        <dbReference type="EMBL" id="TNM28730.1"/>
    </source>
</evidence>
<accession>A0A5C4UYC3</accession>
<protein>
    <submittedName>
        <fullName evidence="3">Type 2 lantipeptide synthetase LanM</fullName>
    </submittedName>
</protein>